<comment type="caution">
    <text evidence="1">The sequence shown here is derived from an EMBL/GenBank/DDBJ whole genome shotgun (WGS) entry which is preliminary data.</text>
</comment>
<evidence type="ECO:0000313" key="1">
    <source>
        <dbReference type="EMBL" id="KAF5712396.1"/>
    </source>
</evidence>
<dbReference type="AlphaFoldDB" id="A0A8H5YIX9"/>
<gene>
    <name evidence="1" type="ORF">FMUND_8491</name>
</gene>
<name>A0A8H5YIX9_9HYPO</name>
<accession>A0A8H5YIX9</accession>
<evidence type="ECO:0000313" key="2">
    <source>
        <dbReference type="Proteomes" id="UP000544331"/>
    </source>
</evidence>
<dbReference type="OrthoDB" id="5086792at2759"/>
<protein>
    <submittedName>
        <fullName evidence="1">Uracil catabolism 4</fullName>
    </submittedName>
</protein>
<reference evidence="1 2" key="1">
    <citation type="submission" date="2020-05" db="EMBL/GenBank/DDBJ databases">
        <title>Identification and distribution of gene clusters putatively required for synthesis of sphingolipid metabolism inhibitors in phylogenetically diverse species of the filamentous fungus Fusarium.</title>
        <authorList>
            <person name="Kim H.-S."/>
            <person name="Busman M."/>
            <person name="Brown D.W."/>
            <person name="Divon H."/>
            <person name="Uhlig S."/>
            <person name="Proctor R.H."/>
        </authorList>
    </citation>
    <scope>NUCLEOTIDE SEQUENCE [LARGE SCALE GENOMIC DNA]</scope>
    <source>
        <strain evidence="1 2">NRRL 66235</strain>
    </source>
</reference>
<keyword evidence="2" id="KW-1185">Reference proteome</keyword>
<organism evidence="1 2">
    <name type="scientific">Fusarium mundagurra</name>
    <dbReference type="NCBI Taxonomy" id="1567541"/>
    <lineage>
        <taxon>Eukaryota</taxon>
        <taxon>Fungi</taxon>
        <taxon>Dikarya</taxon>
        <taxon>Ascomycota</taxon>
        <taxon>Pezizomycotina</taxon>
        <taxon>Sordariomycetes</taxon>
        <taxon>Hypocreomycetidae</taxon>
        <taxon>Hypocreales</taxon>
        <taxon>Nectriaceae</taxon>
        <taxon>Fusarium</taxon>
        <taxon>Fusarium fujikuroi species complex</taxon>
    </lineage>
</organism>
<sequence length="348" mass="40487">MTPQLLQSISDGIDHFGSLPLELNVQIMELLTLTELCSLTRASPAAWRSFRQDHHFLLKSHVTRSYDHYGDPAAIQLLKLLSRLRLLRGKLDGKSGTEVEKQLQPVFESVLFLKFMGIPSEWQSNIPVLIAMDNLIPELRSVYDIWKACAWFQIQSLFMPPDGKPGDLPNPFSDMDQFRDIFLQPLVVGEETIVPSDLRPWGMQERIVNATGVRWKDRRPYPPIEFTFDAPKHFRKWFESIIMGVDRSLRTTWGRATKDRKKLGLSMEESEIVQFLQRKRSEDKHLCYHLALQGNTLLNHLLALTPRALNDYIVQTYTSTMNCRVDNEPKYHPDLEDMEFIEENWRCD</sequence>
<dbReference type="Proteomes" id="UP000544331">
    <property type="component" value="Unassembled WGS sequence"/>
</dbReference>
<dbReference type="EMBL" id="JAAOAN010000281">
    <property type="protein sequence ID" value="KAF5712396.1"/>
    <property type="molecule type" value="Genomic_DNA"/>
</dbReference>
<proteinExistence type="predicted"/>